<dbReference type="EMBL" id="LLXX01000142">
    <property type="protein sequence ID" value="KRR03273.1"/>
    <property type="molecule type" value="Genomic_DNA"/>
</dbReference>
<sequence>MIIDLVFKTSIACGIGTWLAFEPDGASVRQNKPGPDQEYAGLPKRDLAVATADQPRALRNQKIAPSWCVKYILSHPRSDRYITWPRRAHAMTQPAKRIPRWLTIDLLVIVISLAIIGIGIGIAP</sequence>
<reference evidence="2 3" key="1">
    <citation type="submission" date="2014-03" db="EMBL/GenBank/DDBJ databases">
        <title>Bradyrhizobium valentinum sp. nov., isolated from effective nodules of Lupinus mariae-josephae, a lupine endemic of basic-lime soils in Eastern Spain.</title>
        <authorList>
            <person name="Duran D."/>
            <person name="Rey L."/>
            <person name="Navarro A."/>
            <person name="Busquets A."/>
            <person name="Imperial J."/>
            <person name="Ruiz-Argueso T."/>
        </authorList>
    </citation>
    <scope>NUCLEOTIDE SEQUENCE [LARGE SCALE GENOMIC DNA]</scope>
    <source>
        <strain evidence="2 3">LmjM3</strain>
    </source>
</reference>
<feature type="transmembrane region" description="Helical" evidence="1">
    <location>
        <begin position="101"/>
        <end position="123"/>
    </location>
</feature>
<keyword evidence="3" id="KW-1185">Reference proteome</keyword>
<evidence type="ECO:0000313" key="2">
    <source>
        <dbReference type="EMBL" id="KRR03273.1"/>
    </source>
</evidence>
<comment type="caution">
    <text evidence="2">The sequence shown here is derived from an EMBL/GenBank/DDBJ whole genome shotgun (WGS) entry which is preliminary data.</text>
</comment>
<dbReference type="AlphaFoldDB" id="A0A0R3L5R4"/>
<organism evidence="2 3">
    <name type="scientific">Bradyrhizobium valentinum</name>
    <dbReference type="NCBI Taxonomy" id="1518501"/>
    <lineage>
        <taxon>Bacteria</taxon>
        <taxon>Pseudomonadati</taxon>
        <taxon>Pseudomonadota</taxon>
        <taxon>Alphaproteobacteria</taxon>
        <taxon>Hyphomicrobiales</taxon>
        <taxon>Nitrobacteraceae</taxon>
        <taxon>Bradyrhizobium</taxon>
    </lineage>
</organism>
<evidence type="ECO:0000313" key="3">
    <source>
        <dbReference type="Proteomes" id="UP000051913"/>
    </source>
</evidence>
<name>A0A0R3L5R4_9BRAD</name>
<dbReference type="Proteomes" id="UP000051913">
    <property type="component" value="Unassembled WGS sequence"/>
</dbReference>
<keyword evidence="1" id="KW-0812">Transmembrane</keyword>
<keyword evidence="1" id="KW-1133">Transmembrane helix</keyword>
<accession>A0A0R3L5R4</accession>
<gene>
    <name evidence="2" type="ORF">CP49_15165</name>
</gene>
<protein>
    <submittedName>
        <fullName evidence="2">Uncharacterized protein</fullName>
    </submittedName>
</protein>
<proteinExistence type="predicted"/>
<keyword evidence="1" id="KW-0472">Membrane</keyword>
<evidence type="ECO:0000256" key="1">
    <source>
        <dbReference type="SAM" id="Phobius"/>
    </source>
</evidence>